<evidence type="ECO:0000256" key="2">
    <source>
        <dbReference type="SAM" id="MobiDB-lite"/>
    </source>
</evidence>
<dbReference type="Proteomes" id="UP000515121">
    <property type="component" value="Unplaced"/>
</dbReference>
<gene>
    <name evidence="4" type="primary">LOC111316855</name>
</gene>
<feature type="compositionally biased region" description="Acidic residues" evidence="2">
    <location>
        <begin position="420"/>
        <end position="442"/>
    </location>
</feature>
<keyword evidence="1" id="KW-0175">Coiled coil</keyword>
<organism evidence="3 4">
    <name type="scientific">Durio zibethinus</name>
    <name type="common">Durian</name>
    <dbReference type="NCBI Taxonomy" id="66656"/>
    <lineage>
        <taxon>Eukaryota</taxon>
        <taxon>Viridiplantae</taxon>
        <taxon>Streptophyta</taxon>
        <taxon>Embryophyta</taxon>
        <taxon>Tracheophyta</taxon>
        <taxon>Spermatophyta</taxon>
        <taxon>Magnoliopsida</taxon>
        <taxon>eudicotyledons</taxon>
        <taxon>Gunneridae</taxon>
        <taxon>Pentapetalae</taxon>
        <taxon>rosids</taxon>
        <taxon>malvids</taxon>
        <taxon>Malvales</taxon>
        <taxon>Malvaceae</taxon>
        <taxon>Helicteroideae</taxon>
        <taxon>Durio</taxon>
    </lineage>
</organism>
<dbReference type="PANTHER" id="PTHR35120:SF2">
    <property type="entry name" value="AMINOTRANSFERASE-LIKE PLANT MOBILE DOMAIN-CONTAINING PROTEIN"/>
    <property type="match status" value="1"/>
</dbReference>
<feature type="region of interest" description="Disordered" evidence="2">
    <location>
        <begin position="405"/>
        <end position="459"/>
    </location>
</feature>
<dbReference type="AlphaFoldDB" id="A0A6P6BCD6"/>
<feature type="coiled-coil region" evidence="1">
    <location>
        <begin position="624"/>
        <end position="684"/>
    </location>
</feature>
<feature type="compositionally biased region" description="Basic and acidic residues" evidence="2">
    <location>
        <begin position="407"/>
        <end position="419"/>
    </location>
</feature>
<evidence type="ECO:0000313" key="4">
    <source>
        <dbReference type="RefSeq" id="XP_022774777.1"/>
    </source>
</evidence>
<dbReference type="RefSeq" id="XP_022774777.1">
    <property type="nucleotide sequence ID" value="XM_022919042.1"/>
</dbReference>
<dbReference type="GeneID" id="111316855"/>
<feature type="compositionally biased region" description="Low complexity" evidence="2">
    <location>
        <begin position="15"/>
        <end position="24"/>
    </location>
</feature>
<dbReference type="PANTHER" id="PTHR35120">
    <property type="entry name" value="HISTONE ACETYLTRANSFERASE KAT6B-LIKE"/>
    <property type="match status" value="1"/>
</dbReference>
<accession>A0A6P6BCD6</accession>
<evidence type="ECO:0000313" key="3">
    <source>
        <dbReference type="Proteomes" id="UP000515121"/>
    </source>
</evidence>
<feature type="region of interest" description="Disordered" evidence="2">
    <location>
        <begin position="1"/>
        <end position="104"/>
    </location>
</feature>
<evidence type="ECO:0000256" key="1">
    <source>
        <dbReference type="SAM" id="Coils"/>
    </source>
</evidence>
<feature type="compositionally biased region" description="Acidic residues" evidence="2">
    <location>
        <begin position="44"/>
        <end position="60"/>
    </location>
</feature>
<reference evidence="4" key="1">
    <citation type="submission" date="2025-08" db="UniProtKB">
        <authorList>
            <consortium name="RefSeq"/>
        </authorList>
    </citation>
    <scope>IDENTIFICATION</scope>
    <source>
        <tissue evidence="4">Fruit stalk</tissue>
    </source>
</reference>
<name>A0A6P6BCD6_DURZI</name>
<keyword evidence="3" id="KW-1185">Reference proteome</keyword>
<protein>
    <submittedName>
        <fullName evidence="4">Uncharacterized protein LOC111316855</fullName>
    </submittedName>
</protein>
<feature type="compositionally biased region" description="Basic and acidic residues" evidence="2">
    <location>
        <begin position="1"/>
        <end position="11"/>
    </location>
</feature>
<feature type="compositionally biased region" description="Basic residues" evidence="2">
    <location>
        <begin position="85"/>
        <end position="99"/>
    </location>
</feature>
<sequence length="746" mass="84989">MASPTDPHDQPEPNPNQNPAMPQQVAEPPKTLIVETLQPQDKCDDQEDPIEEEANVDDTDLPIPSSPPITDLHVTTTTTGSRRGGGPKRKKTATKRRAQEKKSQKKLEILTETLRPIPFVPNKTLDFSSHEKLLKQLGLWDFVHLEFHGSVRADLIAQLIATYNQQSRCSYVNGCRIGVNRADLARALKLTVKKDKDSIGEVEESKESIGFVEEFVSNWVLLHEDTWMTPVEVLNWTKIIKEGHFEKVDWAGLIWFMVEKELMAAPKLGNCYYASHMQCMIKYQKDELLQEIPKIDVYDTKVEEEEHNIPGDFKMAADGIDEFHGGSQLEEHNIELSLGGQDNLMNKDDVEKEAVGDDDVMDCEESKGDEHQHVQWHLDGDNYMDVGGENFLRPCNFGDVGGVEMEEEKKQEKGEQREEGESEIGGEMGEGEEAGEEEEQDEQHEQGFPISPKGDNLEGVHSTNLLEAMETADLPFPAGLHIRDSSSGKFLHSRGDAQTVPGVSSFLSNGNKREIDHENDLSHHSLNGSNKRLRTDGQWVDKSSDFDMCMEQMQHWIGKARMLYAAKEQAYGDSSMNQQMLLEELQRRDSIIEHLHKAKYDEQHKRQVEVYRLERELYLMENLLDGYRKALKETNRAFAEYRARCPLPDEPLYKDVSGSGGLVLSTMELEKQRLKQEEEERLNRLLIEKKIEDFEAGWICKFDAHKDAVSLLSNRLVDAENDVKHLEEVFANRKVSDIPECIPNEL</sequence>
<dbReference type="KEGG" id="dzi:111316855"/>
<dbReference type="OrthoDB" id="1935530at2759"/>
<proteinExistence type="predicted"/>